<feature type="domain" description="Protein kinase" evidence="3">
    <location>
        <begin position="1"/>
        <end position="95"/>
    </location>
</feature>
<dbReference type="InterPro" id="IPR050823">
    <property type="entry name" value="Plant_Ser_Thr_Prot_Kinase"/>
</dbReference>
<protein>
    <recommendedName>
        <fullName evidence="3">Protein kinase domain-containing protein</fullName>
    </recommendedName>
</protein>
<dbReference type="SUPFAM" id="SSF56112">
    <property type="entry name" value="Protein kinase-like (PK-like)"/>
    <property type="match status" value="1"/>
</dbReference>
<name>A0ABC8JLI7_ERUVS</name>
<proteinExistence type="predicted"/>
<dbReference type="PANTHER" id="PTHR45621">
    <property type="entry name" value="OS01G0588500 PROTEIN-RELATED"/>
    <property type="match status" value="1"/>
</dbReference>
<dbReference type="Gene3D" id="1.10.510.10">
    <property type="entry name" value="Transferase(Phosphotransferase) domain 1"/>
    <property type="match status" value="1"/>
</dbReference>
<dbReference type="EMBL" id="CAKOAT010120711">
    <property type="protein sequence ID" value="CAH8333069.1"/>
    <property type="molecule type" value="Genomic_DNA"/>
</dbReference>
<comment type="subcellular location">
    <subcellularLocation>
        <location evidence="1">Cell membrane</location>
    </subcellularLocation>
</comment>
<evidence type="ECO:0000313" key="5">
    <source>
        <dbReference type="Proteomes" id="UP001642260"/>
    </source>
</evidence>
<dbReference type="AlphaFoldDB" id="A0ABC8JLI7"/>
<dbReference type="GO" id="GO:0005886">
    <property type="term" value="C:plasma membrane"/>
    <property type="evidence" value="ECO:0007669"/>
    <property type="project" value="UniProtKB-SubCell"/>
</dbReference>
<dbReference type="PROSITE" id="PS50011">
    <property type="entry name" value="PROTEIN_KINASE_DOM"/>
    <property type="match status" value="1"/>
</dbReference>
<gene>
    <name evidence="4" type="ORF">ERUC_LOCUS12775</name>
</gene>
<accession>A0ABC8JLI7</accession>
<evidence type="ECO:0000313" key="4">
    <source>
        <dbReference type="EMBL" id="CAH8333069.1"/>
    </source>
</evidence>
<dbReference type="InterPro" id="IPR001245">
    <property type="entry name" value="Ser-Thr/Tyr_kinase_cat_dom"/>
</dbReference>
<organism evidence="4 5">
    <name type="scientific">Eruca vesicaria subsp. sativa</name>
    <name type="common">Garden rocket</name>
    <name type="synonym">Eruca sativa</name>
    <dbReference type="NCBI Taxonomy" id="29727"/>
    <lineage>
        <taxon>Eukaryota</taxon>
        <taxon>Viridiplantae</taxon>
        <taxon>Streptophyta</taxon>
        <taxon>Embryophyta</taxon>
        <taxon>Tracheophyta</taxon>
        <taxon>Spermatophyta</taxon>
        <taxon>Magnoliopsida</taxon>
        <taxon>eudicotyledons</taxon>
        <taxon>Gunneridae</taxon>
        <taxon>Pentapetalae</taxon>
        <taxon>rosids</taxon>
        <taxon>malvids</taxon>
        <taxon>Brassicales</taxon>
        <taxon>Brassicaceae</taxon>
        <taxon>Brassiceae</taxon>
        <taxon>Eruca</taxon>
    </lineage>
</organism>
<dbReference type="Pfam" id="PF07714">
    <property type="entry name" value="PK_Tyr_Ser-Thr"/>
    <property type="match status" value="1"/>
</dbReference>
<keyword evidence="2" id="KW-1003">Cell membrane</keyword>
<comment type="caution">
    <text evidence="4">The sequence shown here is derived from an EMBL/GenBank/DDBJ whole genome shotgun (WGS) entry which is preliminary data.</text>
</comment>
<keyword evidence="5" id="KW-1185">Reference proteome</keyword>
<reference evidence="4 5" key="1">
    <citation type="submission" date="2022-03" db="EMBL/GenBank/DDBJ databases">
        <authorList>
            <person name="Macdonald S."/>
            <person name="Ahmed S."/>
            <person name="Newling K."/>
        </authorList>
    </citation>
    <scope>NUCLEOTIDE SEQUENCE [LARGE SCALE GENOMIC DNA]</scope>
</reference>
<evidence type="ECO:0000256" key="1">
    <source>
        <dbReference type="ARBA" id="ARBA00004236"/>
    </source>
</evidence>
<evidence type="ECO:0000259" key="3">
    <source>
        <dbReference type="PROSITE" id="PS50011"/>
    </source>
</evidence>
<evidence type="ECO:0000256" key="2">
    <source>
        <dbReference type="ARBA" id="ARBA00022475"/>
    </source>
</evidence>
<keyword evidence="2" id="KW-0472">Membrane</keyword>
<sequence>MAEINYLGAVKSPGLVKLTGYRLEDEQRLSLYEFMHNGSLEDHMFTNDVQLKPLSWSLRVKVALNAAEALAFLHSCPVKVICRGIKAPYILLDSV</sequence>
<dbReference type="Proteomes" id="UP001642260">
    <property type="component" value="Unassembled WGS sequence"/>
</dbReference>
<dbReference type="InterPro" id="IPR011009">
    <property type="entry name" value="Kinase-like_dom_sf"/>
</dbReference>
<dbReference type="InterPro" id="IPR000719">
    <property type="entry name" value="Prot_kinase_dom"/>
</dbReference>